<dbReference type="Gene3D" id="3.30.420.310">
    <property type="entry name" value="2-keto-3-deoxy-galactonokinase, C-terminal domain"/>
    <property type="match status" value="1"/>
</dbReference>
<comment type="caution">
    <text evidence="1">The sequence shown here is derived from an EMBL/GenBank/DDBJ whole genome shotgun (WGS) entry which is preliminary data.</text>
</comment>
<dbReference type="CDD" id="cd24012">
    <property type="entry name" value="ASKHA_NBD_KDGal-kinase"/>
    <property type="match status" value="1"/>
</dbReference>
<sequence>MTTALIALDWGSTQLRAYRLGVRGEVLEARALPWGVAHLPDTGFEGAFAEAVDGWPPTPVIACGMVGSRNGWREAPYLDVPASTDALAASLLRLSTAQGRQLYIVPGLRDPARPDVMRGEETQIAGLLAREPGAVRESDIILPGTHSKWVRVRHGKVARLATAMTGELFHLLYQHSVLGASLPAPTTDEQAFRQGVLTARESGAAGVLSRIFLARTLMLDGELAPTSVADYLSGLLIGEEFRAALAAGWTKPQATLHIVGDEALVTRYQRAAETFDLHLLKAAGDTAAAGLWHLACLASLLPSHAMT</sequence>
<accession>A0ABV9BZ63</accession>
<gene>
    <name evidence="1" type="ORF">ACFO5W_04685</name>
</gene>
<dbReference type="EMBL" id="JBHSGA010000008">
    <property type="protein sequence ID" value="MFC4525926.1"/>
    <property type="molecule type" value="Genomic_DNA"/>
</dbReference>
<dbReference type="RefSeq" id="WP_266150646.1">
    <property type="nucleotide sequence ID" value="NZ_CP064028.1"/>
</dbReference>
<evidence type="ECO:0000313" key="2">
    <source>
        <dbReference type="Proteomes" id="UP001595961"/>
    </source>
</evidence>
<keyword evidence="2" id="KW-1185">Reference proteome</keyword>
<dbReference type="Proteomes" id="UP001595961">
    <property type="component" value="Unassembled WGS sequence"/>
</dbReference>
<dbReference type="Gene3D" id="3.30.420.300">
    <property type="entry name" value="2-keto-3-deoxy-galactonokinase, substrate binding domain"/>
    <property type="match status" value="1"/>
</dbReference>
<protein>
    <submittedName>
        <fullName evidence="1">2-dehydro-3-deoxygalactonokinase</fullName>
    </submittedName>
</protein>
<dbReference type="InterPro" id="IPR042257">
    <property type="entry name" value="DGOK_C"/>
</dbReference>
<dbReference type="InterPro" id="IPR042258">
    <property type="entry name" value="DGOK_N"/>
</dbReference>
<evidence type="ECO:0000313" key="1">
    <source>
        <dbReference type="EMBL" id="MFC4525926.1"/>
    </source>
</evidence>
<dbReference type="Pfam" id="PF05035">
    <property type="entry name" value="DGOK"/>
    <property type="match status" value="1"/>
</dbReference>
<reference evidence="2" key="1">
    <citation type="journal article" date="2019" name="Int. J. Syst. Evol. Microbiol.">
        <title>The Global Catalogue of Microorganisms (GCM) 10K type strain sequencing project: providing services to taxonomists for standard genome sequencing and annotation.</title>
        <authorList>
            <consortium name="The Broad Institute Genomics Platform"/>
            <consortium name="The Broad Institute Genome Sequencing Center for Infectious Disease"/>
            <person name="Wu L."/>
            <person name="Ma J."/>
        </authorList>
    </citation>
    <scope>NUCLEOTIDE SEQUENCE [LARGE SCALE GENOMIC DNA]</scope>
    <source>
        <strain evidence="2">CCM 4481</strain>
    </source>
</reference>
<proteinExistence type="predicted"/>
<name>A0ABV9BZ63_9GAMM</name>
<dbReference type="InterPro" id="IPR007729">
    <property type="entry name" value="DGOK"/>
</dbReference>
<organism evidence="1 2">
    <name type="scientific">Dyella halodurans</name>
    <dbReference type="NCBI Taxonomy" id="1920171"/>
    <lineage>
        <taxon>Bacteria</taxon>
        <taxon>Pseudomonadati</taxon>
        <taxon>Pseudomonadota</taxon>
        <taxon>Gammaproteobacteria</taxon>
        <taxon>Lysobacterales</taxon>
        <taxon>Rhodanobacteraceae</taxon>
        <taxon>Dyella</taxon>
    </lineage>
</organism>